<dbReference type="OrthoDB" id="10253869at2759"/>
<evidence type="ECO:0000313" key="1">
    <source>
        <dbReference type="EMBL" id="RAL08506.1"/>
    </source>
</evidence>
<accession>A0A395HLN0</accession>
<evidence type="ECO:0000313" key="2">
    <source>
        <dbReference type="Proteomes" id="UP000248961"/>
    </source>
</evidence>
<dbReference type="RefSeq" id="XP_025547660.1">
    <property type="nucleotide sequence ID" value="XM_025697284.1"/>
</dbReference>
<reference evidence="1 2" key="1">
    <citation type="submission" date="2018-02" db="EMBL/GenBank/DDBJ databases">
        <title>The genomes of Aspergillus section Nigri reveals drivers in fungal speciation.</title>
        <authorList>
            <consortium name="DOE Joint Genome Institute"/>
            <person name="Vesth T.C."/>
            <person name="Nybo J."/>
            <person name="Theobald S."/>
            <person name="Brandl J."/>
            <person name="Frisvad J.C."/>
            <person name="Nielsen K.F."/>
            <person name="Lyhne E.K."/>
            <person name="Kogle M.E."/>
            <person name="Kuo A."/>
            <person name="Riley R."/>
            <person name="Clum A."/>
            <person name="Nolan M."/>
            <person name="Lipzen A."/>
            <person name="Salamov A."/>
            <person name="Henrissat B."/>
            <person name="Wiebenga A."/>
            <person name="De vries R.P."/>
            <person name="Grigoriev I.V."/>
            <person name="Mortensen U.H."/>
            <person name="Andersen M.R."/>
            <person name="Baker S.E."/>
        </authorList>
    </citation>
    <scope>NUCLEOTIDE SEQUENCE [LARGE SCALE GENOMIC DNA]</scope>
    <source>
        <strain evidence="1 2">CBS 101889</strain>
    </source>
</reference>
<dbReference type="STRING" id="1450537.A0A395HLN0"/>
<name>A0A395HLN0_ASPHC</name>
<dbReference type="EMBL" id="KZ824313">
    <property type="protein sequence ID" value="RAL08506.1"/>
    <property type="molecule type" value="Genomic_DNA"/>
</dbReference>
<sequence>MLSNGAAFKELRSALVANLARHPVLLSYIITDATSLESQLGLYIILRQITEMLDQCIKSDLVVDSLEDAAEITTKYPFRMPALLPGPLFAALLILVREMQSAAIITSFAHTVLDKTTHGMFHRDIDMALSGQPLELLFCHHALWPIPTPEIIIPPDRVHRGGEVAVFAAPSITRLRQQYPHLTASIVVQAALIIFIRSRTNHSQALFINIKAAHYEYPFAEYGDSFPPSSIKTHPDAVDVAGSSFNWALSLVAFRPDETVLDFST</sequence>
<dbReference type="Proteomes" id="UP000248961">
    <property type="component" value="Unassembled WGS sequence"/>
</dbReference>
<proteinExistence type="predicted"/>
<dbReference type="VEuPathDB" id="FungiDB:BO97DRAFT_428330"/>
<gene>
    <name evidence="1" type="ORF">BO97DRAFT_428330</name>
</gene>
<keyword evidence="2" id="KW-1185">Reference proteome</keyword>
<dbReference type="SUPFAM" id="SSF52777">
    <property type="entry name" value="CoA-dependent acyltransferases"/>
    <property type="match status" value="1"/>
</dbReference>
<protein>
    <submittedName>
        <fullName evidence="1">Uncharacterized protein</fullName>
    </submittedName>
</protein>
<dbReference type="GeneID" id="37201573"/>
<organism evidence="1 2">
    <name type="scientific">Aspergillus homomorphus (strain CBS 101889)</name>
    <dbReference type="NCBI Taxonomy" id="1450537"/>
    <lineage>
        <taxon>Eukaryota</taxon>
        <taxon>Fungi</taxon>
        <taxon>Dikarya</taxon>
        <taxon>Ascomycota</taxon>
        <taxon>Pezizomycotina</taxon>
        <taxon>Eurotiomycetes</taxon>
        <taxon>Eurotiomycetidae</taxon>
        <taxon>Eurotiales</taxon>
        <taxon>Aspergillaceae</taxon>
        <taxon>Aspergillus</taxon>
        <taxon>Aspergillus subgen. Circumdati</taxon>
    </lineage>
</organism>
<dbReference type="AlphaFoldDB" id="A0A395HLN0"/>